<dbReference type="GO" id="GO:0006281">
    <property type="term" value="P:DNA repair"/>
    <property type="evidence" value="ECO:0007669"/>
    <property type="project" value="UniProtKB-ARBA"/>
</dbReference>
<proteinExistence type="predicted"/>
<dbReference type="Gene3D" id="3.90.320.10">
    <property type="match status" value="1"/>
</dbReference>
<dbReference type="Pfam" id="PF09588">
    <property type="entry name" value="YqaJ"/>
    <property type="match status" value="1"/>
</dbReference>
<dbReference type="InterPro" id="IPR011335">
    <property type="entry name" value="Restrct_endonuc-II-like"/>
</dbReference>
<protein>
    <recommendedName>
        <fullName evidence="1">YqaJ viral recombinase domain-containing protein</fullName>
    </recommendedName>
</protein>
<reference evidence="2" key="1">
    <citation type="submission" date="2021-03" db="EMBL/GenBank/DDBJ databases">
        <authorList>
            <person name="Bekaert M."/>
        </authorList>
    </citation>
    <scope>NUCLEOTIDE SEQUENCE</scope>
</reference>
<dbReference type="PANTHER" id="PTHR47526:SF3">
    <property type="entry name" value="PHD-TYPE DOMAIN-CONTAINING PROTEIN"/>
    <property type="match status" value="1"/>
</dbReference>
<dbReference type="AlphaFoldDB" id="A0A8S3S3P5"/>
<organism evidence="2 3">
    <name type="scientific">Mytilus edulis</name>
    <name type="common">Blue mussel</name>
    <dbReference type="NCBI Taxonomy" id="6550"/>
    <lineage>
        <taxon>Eukaryota</taxon>
        <taxon>Metazoa</taxon>
        <taxon>Spiralia</taxon>
        <taxon>Lophotrochozoa</taxon>
        <taxon>Mollusca</taxon>
        <taxon>Bivalvia</taxon>
        <taxon>Autobranchia</taxon>
        <taxon>Pteriomorphia</taxon>
        <taxon>Mytilida</taxon>
        <taxon>Mytiloidea</taxon>
        <taxon>Mytilidae</taxon>
        <taxon>Mytilinae</taxon>
        <taxon>Mytilus</taxon>
    </lineage>
</organism>
<evidence type="ECO:0000313" key="2">
    <source>
        <dbReference type="EMBL" id="CAG2212997.1"/>
    </source>
</evidence>
<dbReference type="Proteomes" id="UP000683360">
    <property type="component" value="Unassembled WGS sequence"/>
</dbReference>
<evidence type="ECO:0000313" key="3">
    <source>
        <dbReference type="Proteomes" id="UP000683360"/>
    </source>
</evidence>
<sequence>MAINFKNYSVQELRSYLQSRLIAATKFNKRKLIELAEYAHDLKLEIIEEDDYTDLYVSEVKDWTVDLRGVPSVETGDIMIYLPSTCQWSDDRLRDYKQDNGYKFQRDDGSCKQVVALLFALSSFVSRHTDRHTLVGTDTICAWDKPKQETRPSKIAELEYLSKKSDIKHTFNPVKQRETHASKRDLQLKVYDLCKGSSAGFLQIVDPPSDESESDEETAEYFSDILRGFSESDDILECLHNKHDNAYIYNVEQDATEFGIKMEKVAKTQYFDRFKTHHKKSSFKDCGLFVSKASPFLGASPDGVVKCKCCGTRLVEIKCTFKYADKTPMEVANLQTYHVQNINGEIKLKRLHHGTTRFRHN</sequence>
<dbReference type="InterPro" id="IPR011604">
    <property type="entry name" value="PDDEXK-like_dom_sf"/>
</dbReference>
<feature type="domain" description="YqaJ viral recombinase" evidence="1">
    <location>
        <begin position="251"/>
        <end position="325"/>
    </location>
</feature>
<comment type="caution">
    <text evidence="2">The sequence shown here is derived from an EMBL/GenBank/DDBJ whole genome shotgun (WGS) entry which is preliminary data.</text>
</comment>
<dbReference type="OrthoDB" id="6147318at2759"/>
<dbReference type="SUPFAM" id="SSF52980">
    <property type="entry name" value="Restriction endonuclease-like"/>
    <property type="match status" value="1"/>
</dbReference>
<dbReference type="PANTHER" id="PTHR47526">
    <property type="entry name" value="ATP-DEPENDENT DNA HELICASE"/>
    <property type="match status" value="1"/>
</dbReference>
<dbReference type="EMBL" id="CAJPWZ010001320">
    <property type="protein sequence ID" value="CAG2212997.1"/>
    <property type="molecule type" value="Genomic_DNA"/>
</dbReference>
<gene>
    <name evidence="2" type="ORF">MEDL_26930</name>
</gene>
<accession>A0A8S3S3P5</accession>
<keyword evidence="3" id="KW-1185">Reference proteome</keyword>
<name>A0A8S3S3P5_MYTED</name>
<dbReference type="InterPro" id="IPR019080">
    <property type="entry name" value="YqaJ_viral_recombinase"/>
</dbReference>
<evidence type="ECO:0000259" key="1">
    <source>
        <dbReference type="Pfam" id="PF09588"/>
    </source>
</evidence>